<dbReference type="Gramene" id="CDY33558">
    <property type="protein sequence ID" value="CDY33558"/>
    <property type="gene ID" value="GSBRNA2T00054844001"/>
</dbReference>
<evidence type="ECO:0000313" key="1">
    <source>
        <dbReference type="EMBL" id="CAF2062967.1"/>
    </source>
</evidence>
<name>A0A078H9R4_BRANA</name>
<sequence>MQNHCTNCYKLQLTSLESTCDMSNQELATTSNDHNPQDLYG</sequence>
<dbReference type="Proteomes" id="UP000028999">
    <property type="component" value="Unassembled WGS sequence"/>
</dbReference>
<reference evidence="1" key="3">
    <citation type="submission" date="2021-01" db="EMBL/GenBank/DDBJ databases">
        <authorList>
            <consortium name="Genoscope - CEA"/>
            <person name="William W."/>
        </authorList>
    </citation>
    <scope>NUCLEOTIDE SEQUENCE</scope>
</reference>
<evidence type="ECO:0000313" key="2">
    <source>
        <dbReference type="EMBL" id="CDY33558.1"/>
    </source>
</evidence>
<proteinExistence type="predicted"/>
<gene>
    <name evidence="2" type="primary">BnaC06g29940D</name>
    <name evidence="1" type="ORF">DARMORV10_C06P40800.1</name>
    <name evidence="2" type="ORF">GSBRNA2T00054844001</name>
</gene>
<reference evidence="2 3" key="1">
    <citation type="journal article" date="2014" name="Science">
        <title>Plant genetics. Early allopolyploid evolution in the post-Neolithic Brassica napus oilseed genome.</title>
        <authorList>
            <person name="Chalhoub B."/>
            <person name="Denoeud F."/>
            <person name="Liu S."/>
            <person name="Parkin I.A."/>
            <person name="Tang H."/>
            <person name="Wang X."/>
            <person name="Chiquet J."/>
            <person name="Belcram H."/>
            <person name="Tong C."/>
            <person name="Samans B."/>
            <person name="Correa M."/>
            <person name="Da Silva C."/>
            <person name="Just J."/>
            <person name="Falentin C."/>
            <person name="Koh C.S."/>
            <person name="Le Clainche I."/>
            <person name="Bernard M."/>
            <person name="Bento P."/>
            <person name="Noel B."/>
            <person name="Labadie K."/>
            <person name="Alberti A."/>
            <person name="Charles M."/>
            <person name="Arnaud D."/>
            <person name="Guo H."/>
            <person name="Daviaud C."/>
            <person name="Alamery S."/>
            <person name="Jabbari K."/>
            <person name="Zhao M."/>
            <person name="Edger P.P."/>
            <person name="Chelaifa H."/>
            <person name="Tack D."/>
            <person name="Lassalle G."/>
            <person name="Mestiri I."/>
            <person name="Schnel N."/>
            <person name="Le Paslier M.C."/>
            <person name="Fan G."/>
            <person name="Renault V."/>
            <person name="Bayer P.E."/>
            <person name="Golicz A.A."/>
            <person name="Manoli S."/>
            <person name="Lee T.H."/>
            <person name="Thi V.H."/>
            <person name="Chalabi S."/>
            <person name="Hu Q."/>
            <person name="Fan C."/>
            <person name="Tollenaere R."/>
            <person name="Lu Y."/>
            <person name="Battail C."/>
            <person name="Shen J."/>
            <person name="Sidebottom C.H."/>
            <person name="Wang X."/>
            <person name="Canaguier A."/>
            <person name="Chauveau A."/>
            <person name="Berard A."/>
            <person name="Deniot G."/>
            <person name="Guan M."/>
            <person name="Liu Z."/>
            <person name="Sun F."/>
            <person name="Lim Y.P."/>
            <person name="Lyons E."/>
            <person name="Town C.D."/>
            <person name="Bancroft I."/>
            <person name="Wang X."/>
            <person name="Meng J."/>
            <person name="Ma J."/>
            <person name="Pires J.C."/>
            <person name="King G.J."/>
            <person name="Brunel D."/>
            <person name="Delourme R."/>
            <person name="Renard M."/>
            <person name="Aury J.M."/>
            <person name="Adams K.L."/>
            <person name="Batley J."/>
            <person name="Snowdon R.J."/>
            <person name="Tost J."/>
            <person name="Edwards D."/>
            <person name="Zhou Y."/>
            <person name="Hua W."/>
            <person name="Sharpe A.G."/>
            <person name="Paterson A.H."/>
            <person name="Guan C."/>
            <person name="Wincker P."/>
        </authorList>
    </citation>
    <scope>NUCLEOTIDE SEQUENCE [LARGE SCALE GENOMIC DNA]</scope>
    <source>
        <strain evidence="3">cv. Darmor-bzh</strain>
    </source>
</reference>
<dbReference type="PaxDb" id="3708-A0A078H9R4"/>
<keyword evidence="3" id="KW-1185">Reference proteome</keyword>
<protein>
    <submittedName>
        <fullName evidence="1">(rape) hypothetical protein</fullName>
    </submittedName>
    <submittedName>
        <fullName evidence="2">BnaC06g29940D protein</fullName>
    </submittedName>
</protein>
<dbReference type="AlphaFoldDB" id="A0A078H9R4"/>
<accession>A0A078H9R4</accession>
<evidence type="ECO:0000313" key="3">
    <source>
        <dbReference type="Proteomes" id="UP000028999"/>
    </source>
</evidence>
<dbReference type="EMBL" id="LK032317">
    <property type="protein sequence ID" value="CDY33558.1"/>
    <property type="molecule type" value="Genomic_DNA"/>
</dbReference>
<dbReference type="EMBL" id="HG994370">
    <property type="protein sequence ID" value="CAF2062967.1"/>
    <property type="molecule type" value="Genomic_DNA"/>
</dbReference>
<reference evidence="2" key="2">
    <citation type="submission" date="2014-06" db="EMBL/GenBank/DDBJ databases">
        <authorList>
            <person name="Genoscope - CEA"/>
        </authorList>
    </citation>
    <scope>NUCLEOTIDE SEQUENCE</scope>
</reference>
<dbReference type="Proteomes" id="UP001295469">
    <property type="component" value="Chromosome C06"/>
</dbReference>
<organism evidence="2 3">
    <name type="scientific">Brassica napus</name>
    <name type="common">Rape</name>
    <dbReference type="NCBI Taxonomy" id="3708"/>
    <lineage>
        <taxon>Eukaryota</taxon>
        <taxon>Viridiplantae</taxon>
        <taxon>Streptophyta</taxon>
        <taxon>Embryophyta</taxon>
        <taxon>Tracheophyta</taxon>
        <taxon>Spermatophyta</taxon>
        <taxon>Magnoliopsida</taxon>
        <taxon>eudicotyledons</taxon>
        <taxon>Gunneridae</taxon>
        <taxon>Pentapetalae</taxon>
        <taxon>rosids</taxon>
        <taxon>malvids</taxon>
        <taxon>Brassicales</taxon>
        <taxon>Brassicaceae</taxon>
        <taxon>Brassiceae</taxon>
        <taxon>Brassica</taxon>
    </lineage>
</organism>